<accession>A0AAV3GKK8</accession>
<dbReference type="Proteomes" id="UP000004117">
    <property type="component" value="Unassembled WGS sequence"/>
</dbReference>
<dbReference type="NCBIfam" id="NF041508">
    <property type="entry name" value="BacL2"/>
    <property type="match status" value="1"/>
</dbReference>
<comment type="caution">
    <text evidence="1">The sequence shown here is derived from an EMBL/GenBank/DDBJ whole genome shotgun (WGS) entry which is preliminary data.</text>
</comment>
<evidence type="ECO:0000313" key="1">
    <source>
        <dbReference type="EMBL" id="EJV16529.1"/>
    </source>
</evidence>
<evidence type="ECO:0008006" key="3">
    <source>
        <dbReference type="Google" id="ProtNLM"/>
    </source>
</evidence>
<reference evidence="1 2" key="1">
    <citation type="submission" date="2012-04" db="EMBL/GenBank/DDBJ databases">
        <authorList>
            <person name="Weinstock G."/>
            <person name="Sodergren E."/>
            <person name="Lobos E.A."/>
            <person name="Fulton L."/>
            <person name="Fulton R."/>
            <person name="Courtney L."/>
            <person name="Fronick C."/>
            <person name="O'Laughlin M."/>
            <person name="Godfrey J."/>
            <person name="Wilson R.M."/>
            <person name="Miner T."/>
            <person name="Farmer C."/>
            <person name="Delehaunty K."/>
            <person name="Cordes M."/>
            <person name="Minx P."/>
            <person name="Tomlinson C."/>
            <person name="Chen J."/>
            <person name="Wollam A."/>
            <person name="Pepin K.H."/>
            <person name="Bhonagiri V."/>
            <person name="Zhang X."/>
            <person name="Suruliraj S."/>
            <person name="Warren W."/>
            <person name="Mitreva M."/>
            <person name="Mardis E.R."/>
            <person name="Wilson R.K."/>
        </authorList>
    </citation>
    <scope>NUCLEOTIDE SEQUENCE [LARGE SCALE GENOMIC DNA]</scope>
    <source>
        <strain evidence="1 2">ERV63</strain>
    </source>
</reference>
<gene>
    <name evidence="1" type="ORF">HMPREF1336_01706</name>
</gene>
<dbReference type="AlphaFoldDB" id="A0AAV3GKK8"/>
<sequence length="240" mass="28403">MKSITNVNIYVTKWIFSLHTFIKIEGSDYVKFWAEVTRLSDIYRFTNKEEDLINVMEYMERYIGVSAKNAKHRSELYKLCIPYEDFISSFDLAVWEALETYAGQEKVEHTFKNIVLFRMNLAEKSVWRLYKSNTCDSADKNGISYDSARWNELDSNTCQQKDAGIDIEEAICYKEMLKNYIKKFPKQSKFILLLLQGYTSCEASKLCQWGSNYDEKSRKRAQRTKQHFKKFLNEMLCESL</sequence>
<organism evidence="1 2">
    <name type="scientific">Enterococcus faecalis ERV63</name>
    <dbReference type="NCBI Taxonomy" id="1134793"/>
    <lineage>
        <taxon>Bacteria</taxon>
        <taxon>Bacillati</taxon>
        <taxon>Bacillota</taxon>
        <taxon>Bacilli</taxon>
        <taxon>Lactobacillales</taxon>
        <taxon>Enterococcaceae</taxon>
        <taxon>Enterococcus</taxon>
    </lineage>
</organism>
<dbReference type="EMBL" id="ALZR01000059">
    <property type="protein sequence ID" value="EJV16529.1"/>
    <property type="molecule type" value="Genomic_DNA"/>
</dbReference>
<name>A0AAV3GKK8_ENTFL</name>
<protein>
    <recommendedName>
        <fullName evidence="3">RNA polymerase sigma factor, sigma-70 family</fullName>
    </recommendedName>
</protein>
<evidence type="ECO:0000313" key="2">
    <source>
        <dbReference type="Proteomes" id="UP000004117"/>
    </source>
</evidence>
<proteinExistence type="predicted"/>